<proteinExistence type="predicted"/>
<dbReference type="EMBL" id="BBYR01000007">
    <property type="protein sequence ID" value="GAP34410.1"/>
    <property type="molecule type" value="Genomic_DNA"/>
</dbReference>
<dbReference type="AlphaFoldDB" id="A0A0K8NWU5"/>
<name>A0A0K8NWU5_PISS1</name>
<comment type="caution">
    <text evidence="1">The sequence shown here is derived from an EMBL/GenBank/DDBJ whole genome shotgun (WGS) entry which is preliminary data.</text>
</comment>
<reference evidence="1 2" key="2">
    <citation type="journal article" date="2016" name="Science">
        <title>A bacterium that degrades and assimilates poly(ethylene terephthalate).</title>
        <authorList>
            <person name="Yoshida S."/>
            <person name="Hiraga K."/>
            <person name="Takehana T."/>
            <person name="Taniguchi I."/>
            <person name="Yamaji H."/>
            <person name="Maeda Y."/>
            <person name="Toyohara K."/>
            <person name="Miyamoto K."/>
            <person name="Kimura Y."/>
            <person name="Oda K."/>
        </authorList>
    </citation>
    <scope>NUCLEOTIDE SEQUENCE [LARGE SCALE GENOMIC DNA]</scope>
    <source>
        <strain evidence="2">NBRC 110686 / TISTR 2288 / 201-F6</strain>
    </source>
</reference>
<evidence type="ECO:0000313" key="1">
    <source>
        <dbReference type="EMBL" id="GAP34410.1"/>
    </source>
</evidence>
<sequence>MSPQTTTPPALPPAEQDRCIQFGWLALALSVFDWRQVA</sequence>
<keyword evidence="2" id="KW-1185">Reference proteome</keyword>
<protein>
    <submittedName>
        <fullName evidence="1">Uncharacterized protein</fullName>
    </submittedName>
</protein>
<accession>A0A0K8NWU5</accession>
<reference evidence="2" key="1">
    <citation type="submission" date="2015-07" db="EMBL/GenBank/DDBJ databases">
        <title>Discovery of a poly(ethylene terephthalate assimilation.</title>
        <authorList>
            <person name="Yoshida S."/>
            <person name="Hiraga K."/>
            <person name="Takehana T."/>
            <person name="Taniguchi I."/>
            <person name="Yamaji H."/>
            <person name="Maeda Y."/>
            <person name="Toyohara K."/>
            <person name="Miyamoto K."/>
            <person name="Kimura Y."/>
            <person name="Oda K."/>
        </authorList>
    </citation>
    <scope>NUCLEOTIDE SEQUENCE [LARGE SCALE GENOMIC DNA]</scope>
    <source>
        <strain evidence="2">NBRC 110686 / TISTR 2288 / 201-F6</strain>
    </source>
</reference>
<gene>
    <name evidence="1" type="ORF">ISF6_4585</name>
</gene>
<evidence type="ECO:0000313" key="2">
    <source>
        <dbReference type="Proteomes" id="UP000037660"/>
    </source>
</evidence>
<dbReference type="Proteomes" id="UP000037660">
    <property type="component" value="Unassembled WGS sequence"/>
</dbReference>
<organism evidence="1 2">
    <name type="scientific">Piscinibacter sakaiensis</name>
    <name type="common">Ideonella sakaiensis</name>
    <dbReference type="NCBI Taxonomy" id="1547922"/>
    <lineage>
        <taxon>Bacteria</taxon>
        <taxon>Pseudomonadati</taxon>
        <taxon>Pseudomonadota</taxon>
        <taxon>Betaproteobacteria</taxon>
        <taxon>Burkholderiales</taxon>
        <taxon>Sphaerotilaceae</taxon>
        <taxon>Piscinibacter</taxon>
    </lineage>
</organism>